<protein>
    <submittedName>
        <fullName evidence="2">Uncharacterized protein</fullName>
    </submittedName>
</protein>
<proteinExistence type="predicted"/>
<evidence type="ECO:0000313" key="2">
    <source>
        <dbReference type="EMBL" id="KAK3201528.1"/>
    </source>
</evidence>
<dbReference type="Proteomes" id="UP001280581">
    <property type="component" value="Unassembled WGS sequence"/>
</dbReference>
<organism evidence="2 3">
    <name type="scientific">Pseudopithomyces chartarum</name>
    <dbReference type="NCBI Taxonomy" id="1892770"/>
    <lineage>
        <taxon>Eukaryota</taxon>
        <taxon>Fungi</taxon>
        <taxon>Dikarya</taxon>
        <taxon>Ascomycota</taxon>
        <taxon>Pezizomycotina</taxon>
        <taxon>Dothideomycetes</taxon>
        <taxon>Pleosporomycetidae</taxon>
        <taxon>Pleosporales</taxon>
        <taxon>Massarineae</taxon>
        <taxon>Didymosphaeriaceae</taxon>
        <taxon>Pseudopithomyces</taxon>
    </lineage>
</organism>
<reference evidence="2 3" key="1">
    <citation type="submission" date="2021-02" db="EMBL/GenBank/DDBJ databases">
        <title>Genome assembly of Pseudopithomyces chartarum.</title>
        <authorList>
            <person name="Jauregui R."/>
            <person name="Singh J."/>
            <person name="Voisey C."/>
        </authorList>
    </citation>
    <scope>NUCLEOTIDE SEQUENCE [LARGE SCALE GENOMIC DNA]</scope>
    <source>
        <strain evidence="2 3">AGR01</strain>
    </source>
</reference>
<keyword evidence="3" id="KW-1185">Reference proteome</keyword>
<accession>A0AAN6LNK9</accession>
<sequence>MLDWQGDHGFEPNVAARVTNSLPPYLIGSESLAPVPFSATNLASIDHFKQISSQIGCFAQDSLVHIDQNPGESSAMNSDYPGVSSKAGQPTTSVQEFDTVAFADISTRHLAQFARKHMAAGIVPTVDMFRRGSRRVLYGDEDDAGNTTVADNADWLDFFRKYSGFER</sequence>
<gene>
    <name evidence="2" type="ORF">GRF29_185g1280421</name>
</gene>
<evidence type="ECO:0000313" key="3">
    <source>
        <dbReference type="Proteomes" id="UP001280581"/>
    </source>
</evidence>
<name>A0AAN6LNK9_9PLEO</name>
<comment type="caution">
    <text evidence="2">The sequence shown here is derived from an EMBL/GenBank/DDBJ whole genome shotgun (WGS) entry which is preliminary data.</text>
</comment>
<feature type="region of interest" description="Disordered" evidence="1">
    <location>
        <begin position="69"/>
        <end position="90"/>
    </location>
</feature>
<dbReference type="EMBL" id="WVTA01000016">
    <property type="protein sequence ID" value="KAK3201528.1"/>
    <property type="molecule type" value="Genomic_DNA"/>
</dbReference>
<dbReference type="AlphaFoldDB" id="A0AAN6LNK9"/>
<evidence type="ECO:0000256" key="1">
    <source>
        <dbReference type="SAM" id="MobiDB-lite"/>
    </source>
</evidence>